<dbReference type="SUPFAM" id="SSF54403">
    <property type="entry name" value="Cystatin/monellin"/>
    <property type="match status" value="1"/>
</dbReference>
<dbReference type="Gene3D" id="3.10.450.10">
    <property type="match status" value="1"/>
</dbReference>
<evidence type="ECO:0000256" key="2">
    <source>
        <dbReference type="ARBA" id="ARBA00009403"/>
    </source>
</evidence>
<feature type="chain" id="PRO_5019314990" description="Cystatin domain-containing protein" evidence="7">
    <location>
        <begin position="29"/>
        <end position="155"/>
    </location>
</feature>
<comment type="subcellular location">
    <subcellularLocation>
        <location evidence="1">Secreted</location>
    </subcellularLocation>
</comment>
<evidence type="ECO:0000256" key="3">
    <source>
        <dbReference type="ARBA" id="ARBA00022525"/>
    </source>
</evidence>
<keyword evidence="4" id="KW-0646">Protease inhibitor</keyword>
<dbReference type="PANTHER" id="PTHR46945:SF1">
    <property type="entry name" value="CYSTATIN-9-LIKE"/>
    <property type="match status" value="1"/>
</dbReference>
<evidence type="ECO:0000256" key="1">
    <source>
        <dbReference type="ARBA" id="ARBA00004613"/>
    </source>
</evidence>
<reference evidence="8" key="1">
    <citation type="submission" date="2019-03" db="UniProtKB">
        <authorList>
            <consortium name="Ensembl"/>
        </authorList>
    </citation>
    <scope>IDENTIFICATION</scope>
</reference>
<dbReference type="Ensembl" id="ENSUMAT00000006357.1">
    <property type="protein sequence ID" value="ENSUMAP00000005269.1"/>
    <property type="gene ID" value="ENSUMAG00000004168.1"/>
</dbReference>
<dbReference type="GO" id="GO:0019730">
    <property type="term" value="P:antimicrobial humoral response"/>
    <property type="evidence" value="ECO:0007669"/>
    <property type="project" value="TreeGrafter"/>
</dbReference>
<dbReference type="AlphaFoldDB" id="A0A452TBE3"/>
<evidence type="ECO:0000256" key="7">
    <source>
        <dbReference type="SAM" id="SignalP"/>
    </source>
</evidence>
<accession>A0A452TBE3</accession>
<name>A0A452TBE3_URSMA</name>
<dbReference type="GeneTree" id="ENSGT00940000161877"/>
<evidence type="ECO:0008006" key="9">
    <source>
        <dbReference type="Google" id="ProtNLM"/>
    </source>
</evidence>
<evidence type="ECO:0000256" key="5">
    <source>
        <dbReference type="ARBA" id="ARBA00022704"/>
    </source>
</evidence>
<evidence type="ECO:0000256" key="6">
    <source>
        <dbReference type="ARBA" id="ARBA00022729"/>
    </source>
</evidence>
<keyword evidence="6 7" id="KW-0732">Signal</keyword>
<evidence type="ECO:0000313" key="8">
    <source>
        <dbReference type="Ensembl" id="ENSUMAP00000005269"/>
    </source>
</evidence>
<dbReference type="GO" id="GO:0005615">
    <property type="term" value="C:extracellular space"/>
    <property type="evidence" value="ECO:0007669"/>
    <property type="project" value="TreeGrafter"/>
</dbReference>
<dbReference type="GO" id="GO:0004869">
    <property type="term" value="F:cysteine-type endopeptidase inhibitor activity"/>
    <property type="evidence" value="ECO:0007669"/>
    <property type="project" value="UniProtKB-KW"/>
</dbReference>
<sequence>PRRLPWEWALRWAMLLLLLGSQLLATHSWHSHDVSDCDEGEVIIHFFPATVEYTLHTFNLQSKDTKAYRLVSILNSWKEQVEDNLAFTMELELRRTECGKLDKDIDNRPFQESPELNNVRHTADPSATHCFFTIGTVPWRTVFHLLYKTCLEGFH</sequence>
<dbReference type="PANTHER" id="PTHR46945">
    <property type="entry name" value="CYSTATIN-9-LIKE"/>
    <property type="match status" value="1"/>
</dbReference>
<comment type="similarity">
    <text evidence="2">Belongs to the cystatin family.</text>
</comment>
<feature type="signal peptide" evidence="7">
    <location>
        <begin position="1"/>
        <end position="28"/>
    </location>
</feature>
<dbReference type="InterPro" id="IPR043250">
    <property type="entry name" value="CST9-like"/>
</dbReference>
<dbReference type="InterPro" id="IPR046350">
    <property type="entry name" value="Cystatin_sf"/>
</dbReference>
<evidence type="ECO:0000256" key="4">
    <source>
        <dbReference type="ARBA" id="ARBA00022690"/>
    </source>
</evidence>
<organism evidence="8">
    <name type="scientific">Ursus maritimus</name>
    <name type="common">Polar bear</name>
    <name type="synonym">Thalarctos maritimus</name>
    <dbReference type="NCBI Taxonomy" id="29073"/>
    <lineage>
        <taxon>Eukaryota</taxon>
        <taxon>Metazoa</taxon>
        <taxon>Chordata</taxon>
        <taxon>Craniata</taxon>
        <taxon>Vertebrata</taxon>
        <taxon>Euteleostomi</taxon>
        <taxon>Mammalia</taxon>
        <taxon>Eutheria</taxon>
        <taxon>Laurasiatheria</taxon>
        <taxon>Carnivora</taxon>
        <taxon>Caniformia</taxon>
        <taxon>Ursidae</taxon>
        <taxon>Ursus</taxon>
    </lineage>
</organism>
<keyword evidence="3" id="KW-0964">Secreted</keyword>
<keyword evidence="5" id="KW-0789">Thiol protease inhibitor</keyword>
<proteinExistence type="inferred from homology"/>
<protein>
    <recommendedName>
        <fullName evidence="9">Cystatin domain-containing protein</fullName>
    </recommendedName>
</protein>